<proteinExistence type="predicted"/>
<name>A0A444IYH8_9BACT</name>
<dbReference type="EMBL" id="MTKO01000074">
    <property type="protein sequence ID" value="RWX45695.1"/>
    <property type="molecule type" value="Genomic_DNA"/>
</dbReference>
<sequence>MVGKSQDNAPSKKNKATDPLATCYRSLSLVRLWQEGRVREIREVSLGSNLLHPVVLELQAKAAYAVLQEEGRRASPAEVRHFIDCWLSFLFQPALFRSLPGKQEEAEQQLLGHLGRFGRQDLLEAGEKMVRKYAEQQRDCGEQFIRHWEEDCALLNFLSGARKEEEEIPLYTPALARQTGIAEHIFIYFFNQMRGQNAFADQEGFLAAGALYSAVGPALLRVRRGQYDVAISELISLKKKSVEKNADLFLSYGLARVHIACGLDALDRSQYQEAEKMLIELLPLPPHSSRLEQDLLAALDREDKYMDPDWLAVSVHVLSDMHKYCPTKNEEVKRALCSVLTHQAVLLHREGAIDGKIFLSSMEKAVSSIRRISLPA</sequence>
<protein>
    <submittedName>
        <fullName evidence="1">Uncharacterized protein</fullName>
    </submittedName>
</protein>
<gene>
    <name evidence="1" type="ORF">H206_03357</name>
</gene>
<evidence type="ECO:0000313" key="2">
    <source>
        <dbReference type="Proteomes" id="UP000287853"/>
    </source>
</evidence>
<dbReference type="AlphaFoldDB" id="A0A444IYH8"/>
<organism evidence="1 2">
    <name type="scientific">Candidatus Electrothrix aarhusensis</name>
    <dbReference type="NCBI Taxonomy" id="1859131"/>
    <lineage>
        <taxon>Bacteria</taxon>
        <taxon>Pseudomonadati</taxon>
        <taxon>Thermodesulfobacteriota</taxon>
        <taxon>Desulfobulbia</taxon>
        <taxon>Desulfobulbales</taxon>
        <taxon>Desulfobulbaceae</taxon>
        <taxon>Candidatus Electrothrix</taxon>
    </lineage>
</organism>
<evidence type="ECO:0000313" key="1">
    <source>
        <dbReference type="EMBL" id="RWX45695.1"/>
    </source>
</evidence>
<accession>A0A444IYH8</accession>
<reference evidence="1 2" key="1">
    <citation type="submission" date="2017-01" db="EMBL/GenBank/DDBJ databases">
        <title>The cable genome- insights into the physiology and evolution of filamentous bacteria capable of sulfide oxidation via long distance electron transfer.</title>
        <authorList>
            <person name="Schreiber L."/>
            <person name="Bjerg J.T."/>
            <person name="Boggild A."/>
            <person name="Van De Vossenberg J."/>
            <person name="Meysman F."/>
            <person name="Nielsen L.P."/>
            <person name="Schramm A."/>
            <person name="Kjeldsen K.U."/>
        </authorList>
    </citation>
    <scope>NUCLEOTIDE SEQUENCE [LARGE SCALE GENOMIC DNA]</scope>
    <source>
        <strain evidence="1">MCF</strain>
    </source>
</reference>
<comment type="caution">
    <text evidence="1">The sequence shown here is derived from an EMBL/GenBank/DDBJ whole genome shotgun (WGS) entry which is preliminary data.</text>
</comment>
<keyword evidence="2" id="KW-1185">Reference proteome</keyword>
<dbReference type="Proteomes" id="UP000287853">
    <property type="component" value="Unassembled WGS sequence"/>
</dbReference>